<gene>
    <name evidence="2" type="ORF">CDAR_429901</name>
</gene>
<evidence type="ECO:0000256" key="1">
    <source>
        <dbReference type="SAM" id="MobiDB-lite"/>
    </source>
</evidence>
<accession>A0AAV4WDE0</accession>
<keyword evidence="3" id="KW-1185">Reference proteome</keyword>
<feature type="region of interest" description="Disordered" evidence="1">
    <location>
        <begin position="1"/>
        <end position="39"/>
    </location>
</feature>
<comment type="caution">
    <text evidence="2">The sequence shown here is derived from an EMBL/GenBank/DDBJ whole genome shotgun (WGS) entry which is preliminary data.</text>
</comment>
<protein>
    <submittedName>
        <fullName evidence="2">Uncharacterized protein</fullName>
    </submittedName>
</protein>
<evidence type="ECO:0000313" key="2">
    <source>
        <dbReference type="EMBL" id="GIY80871.1"/>
    </source>
</evidence>
<dbReference type="AlphaFoldDB" id="A0AAV4WDE0"/>
<dbReference type="EMBL" id="BPLQ01014565">
    <property type="protein sequence ID" value="GIY80871.1"/>
    <property type="molecule type" value="Genomic_DNA"/>
</dbReference>
<name>A0AAV4WDE0_9ARAC</name>
<organism evidence="2 3">
    <name type="scientific">Caerostris darwini</name>
    <dbReference type="NCBI Taxonomy" id="1538125"/>
    <lineage>
        <taxon>Eukaryota</taxon>
        <taxon>Metazoa</taxon>
        <taxon>Ecdysozoa</taxon>
        <taxon>Arthropoda</taxon>
        <taxon>Chelicerata</taxon>
        <taxon>Arachnida</taxon>
        <taxon>Araneae</taxon>
        <taxon>Araneomorphae</taxon>
        <taxon>Entelegynae</taxon>
        <taxon>Araneoidea</taxon>
        <taxon>Araneidae</taxon>
        <taxon>Caerostris</taxon>
    </lineage>
</organism>
<evidence type="ECO:0000313" key="3">
    <source>
        <dbReference type="Proteomes" id="UP001054837"/>
    </source>
</evidence>
<reference evidence="2 3" key="1">
    <citation type="submission" date="2021-06" db="EMBL/GenBank/DDBJ databases">
        <title>Caerostris darwini draft genome.</title>
        <authorList>
            <person name="Kono N."/>
            <person name="Arakawa K."/>
        </authorList>
    </citation>
    <scope>NUCLEOTIDE SEQUENCE [LARGE SCALE GENOMIC DNA]</scope>
</reference>
<dbReference type="Proteomes" id="UP001054837">
    <property type="component" value="Unassembled WGS sequence"/>
</dbReference>
<proteinExistence type="predicted"/>
<sequence>MSMTHAPVRMTRENSDFPAGSEAARFLPPPQVSRSSAAAVEAAAPDGACAPPRSILPCDRMPRRQSWLDIARRHGNRFRHSQTPLCP</sequence>